<keyword evidence="2" id="KW-0645">Protease</keyword>
<keyword evidence="4" id="KW-0788">Thiol protease</keyword>
<dbReference type="PANTHER" id="PTHR47053:SF1">
    <property type="entry name" value="MUREIN DD-ENDOPEPTIDASE MEPH-RELATED"/>
    <property type="match status" value="1"/>
</dbReference>
<dbReference type="AlphaFoldDB" id="W8X8S4"/>
<feature type="compositionally biased region" description="Basic residues" evidence="5">
    <location>
        <begin position="218"/>
        <end position="227"/>
    </location>
</feature>
<dbReference type="GO" id="GO:0006508">
    <property type="term" value="P:proteolysis"/>
    <property type="evidence" value="ECO:0007669"/>
    <property type="project" value="UniProtKB-KW"/>
</dbReference>
<organism evidence="7 8">
    <name type="scientific">Castellaniella defragrans (strain DSM 12143 / CCUG 39792 / 65Phen)</name>
    <name type="common">Alcaligenes defragrans</name>
    <dbReference type="NCBI Taxonomy" id="1437824"/>
    <lineage>
        <taxon>Bacteria</taxon>
        <taxon>Pseudomonadati</taxon>
        <taxon>Pseudomonadota</taxon>
        <taxon>Betaproteobacteria</taxon>
        <taxon>Burkholderiales</taxon>
        <taxon>Alcaligenaceae</taxon>
        <taxon>Castellaniella</taxon>
    </lineage>
</organism>
<evidence type="ECO:0000259" key="6">
    <source>
        <dbReference type="PROSITE" id="PS51935"/>
    </source>
</evidence>
<dbReference type="STRING" id="1437824.BN940_05556"/>
<evidence type="ECO:0000256" key="2">
    <source>
        <dbReference type="ARBA" id="ARBA00022670"/>
    </source>
</evidence>
<feature type="domain" description="NlpC/P60" evidence="6">
    <location>
        <begin position="60"/>
        <end position="184"/>
    </location>
</feature>
<dbReference type="PANTHER" id="PTHR47053">
    <property type="entry name" value="MUREIN DD-ENDOPEPTIDASE MEPH-RELATED"/>
    <property type="match status" value="1"/>
</dbReference>
<reference evidence="7 8" key="1">
    <citation type="journal article" date="2014" name="BMC Microbiol.">
        <title>The oxygen-independent metabolism of cyclic monoterpenes in Castellaniella defragrans 65Phen.</title>
        <authorList>
            <person name="Petasch J."/>
            <person name="Disch E.M."/>
            <person name="Markert S."/>
            <person name="Becher D."/>
            <person name="Schweder T."/>
            <person name="Huttel B."/>
            <person name="Reinhardt R."/>
            <person name="Harder J."/>
        </authorList>
    </citation>
    <scope>NUCLEOTIDE SEQUENCE [LARGE SCALE GENOMIC DNA]</scope>
    <source>
        <strain evidence="7">65Phen</strain>
    </source>
</reference>
<dbReference type="SUPFAM" id="SSF54001">
    <property type="entry name" value="Cysteine proteinases"/>
    <property type="match status" value="1"/>
</dbReference>
<dbReference type="Gene3D" id="3.90.1720.10">
    <property type="entry name" value="endopeptidase domain like (from Nostoc punctiforme)"/>
    <property type="match status" value="1"/>
</dbReference>
<evidence type="ECO:0000256" key="4">
    <source>
        <dbReference type="ARBA" id="ARBA00022807"/>
    </source>
</evidence>
<proteinExistence type="inferred from homology"/>
<dbReference type="GO" id="GO:0008234">
    <property type="term" value="F:cysteine-type peptidase activity"/>
    <property type="evidence" value="ECO:0007669"/>
    <property type="project" value="UniProtKB-KW"/>
</dbReference>
<evidence type="ECO:0000313" key="7">
    <source>
        <dbReference type="EMBL" id="CDM23580.1"/>
    </source>
</evidence>
<evidence type="ECO:0000313" key="8">
    <source>
        <dbReference type="Proteomes" id="UP000019805"/>
    </source>
</evidence>
<dbReference type="Pfam" id="PF00877">
    <property type="entry name" value="NLPC_P60"/>
    <property type="match status" value="1"/>
</dbReference>
<dbReference type="InterPro" id="IPR038765">
    <property type="entry name" value="Papain-like_cys_pep_sf"/>
</dbReference>
<dbReference type="EMBL" id="HG916765">
    <property type="protein sequence ID" value="CDM23580.1"/>
    <property type="molecule type" value="Genomic_DNA"/>
</dbReference>
<dbReference type="InterPro" id="IPR000064">
    <property type="entry name" value="NLP_P60_dom"/>
</dbReference>
<accession>W8X8S4</accession>
<dbReference type="eggNOG" id="COG0791">
    <property type="taxonomic scope" value="Bacteria"/>
</dbReference>
<keyword evidence="3" id="KW-0378">Hydrolase</keyword>
<evidence type="ECO:0000256" key="5">
    <source>
        <dbReference type="SAM" id="MobiDB-lite"/>
    </source>
</evidence>
<dbReference type="Proteomes" id="UP000019805">
    <property type="component" value="Chromosome"/>
</dbReference>
<dbReference type="KEGG" id="cdn:BN940_05556"/>
<evidence type="ECO:0000256" key="3">
    <source>
        <dbReference type="ARBA" id="ARBA00022801"/>
    </source>
</evidence>
<dbReference type="PROSITE" id="PS51935">
    <property type="entry name" value="NLPC_P60"/>
    <property type="match status" value="1"/>
</dbReference>
<dbReference type="PATRIC" id="fig|1437824.5.peg.1097"/>
<dbReference type="HOGENOM" id="CLU_016043_7_1_4"/>
<gene>
    <name evidence="7" type="ORF">BN940_05556</name>
</gene>
<comment type="similarity">
    <text evidence="1">Belongs to the peptidase C40 family.</text>
</comment>
<keyword evidence="8" id="KW-1185">Reference proteome</keyword>
<protein>
    <recommendedName>
        <fullName evidence="6">NlpC/P60 domain-containing protein</fullName>
    </recommendedName>
</protein>
<feature type="region of interest" description="Disordered" evidence="5">
    <location>
        <begin position="191"/>
        <end position="227"/>
    </location>
</feature>
<evidence type="ECO:0000256" key="1">
    <source>
        <dbReference type="ARBA" id="ARBA00007074"/>
    </source>
</evidence>
<name>W8X8S4_CASD6</name>
<sequence length="227" mass="24749">MALAGCAHQPRKTADASLTSNHLLRDSYLLSTQADPLGAWLDNKRSLAIDTPEAELYGTSQAPRTLAATAMKFLGVKYRYGGDAPGEGFDCSGLVAYAAEKSLGLKLPRRAREQAQQGVSVDRDELRRGDLVFFNTLGHRYSHVGIYLGDHKFLHAPRTGASIRVDSMDMAYWRKRYNGARRLQVQADAGQSAAVEPAAGKHAAPKRMATKPATARHTSTRRAAAKR</sequence>
<dbReference type="InterPro" id="IPR051202">
    <property type="entry name" value="Peptidase_C40"/>
</dbReference>